<protein>
    <submittedName>
        <fullName evidence="3">Alginate export family protein</fullName>
    </submittedName>
</protein>
<feature type="domain" description="Alginate export" evidence="2">
    <location>
        <begin position="142"/>
        <end position="495"/>
    </location>
</feature>
<dbReference type="InterPro" id="IPR025388">
    <property type="entry name" value="Alginate_export_dom"/>
</dbReference>
<dbReference type="RefSeq" id="WP_386811879.1">
    <property type="nucleotide sequence ID" value="NZ_JBHTIH010000003.1"/>
</dbReference>
<evidence type="ECO:0000313" key="4">
    <source>
        <dbReference type="Proteomes" id="UP001597090"/>
    </source>
</evidence>
<evidence type="ECO:0000256" key="1">
    <source>
        <dbReference type="SAM" id="SignalP"/>
    </source>
</evidence>
<name>A0ABW2YKH3_9GAMM</name>
<evidence type="ECO:0000313" key="3">
    <source>
        <dbReference type="EMBL" id="MFD0738863.1"/>
    </source>
</evidence>
<dbReference type="Pfam" id="PF13372">
    <property type="entry name" value="Alginate_exp"/>
    <property type="match status" value="1"/>
</dbReference>
<feature type="signal peptide" evidence="1">
    <location>
        <begin position="1"/>
        <end position="35"/>
    </location>
</feature>
<organism evidence="3 4">
    <name type="scientific">Lysobacter koreensis</name>
    <dbReference type="NCBI Taxonomy" id="266122"/>
    <lineage>
        <taxon>Bacteria</taxon>
        <taxon>Pseudomonadati</taxon>
        <taxon>Pseudomonadota</taxon>
        <taxon>Gammaproteobacteria</taxon>
        <taxon>Lysobacterales</taxon>
        <taxon>Lysobacteraceae</taxon>
        <taxon>Lysobacter</taxon>
    </lineage>
</organism>
<dbReference type="EMBL" id="JBHTIH010000003">
    <property type="protein sequence ID" value="MFD0738863.1"/>
    <property type="molecule type" value="Genomic_DNA"/>
</dbReference>
<dbReference type="Gene3D" id="2.40.160.100">
    <property type="match status" value="1"/>
</dbReference>
<sequence>MARRGKRWRDKRTAASRWAASGLLVLAFALAPAGAQPPPQAATALDEGEDEALQQRLTEREDKRRPRDPISVDVAGRPLVLGGEVELEAGLLRPYRAVDAPGRDDRALLELGLEAEAFYSVGKPLSVFAQLRLAAEEDLRVGDYMQISERYLERGEMWLYSEDIGGSGIDLDLGRLDFEDDRRWWWDEELDAVRIAFEGERVEFALAFARELGPNRSDRDFVDPEHDRVQRLIAEASWDWAPNHALQLFALRQRDRSRSESPGRTVAAEREDESDARLTWLGARAIGAVEFRRAGIVGYWLDAARVRGTERLAEYQALTPRQSEVVVVTQHRVRGHALDAGLTWLLPLAGEPRLFAGVAFGSGDAAVDDAGDDRDRGFRQTTLHANEAGFGGVQRYPHYGVLLAPQLANLRVDTVGAGLSLLRASSLDVVYHRYRLHHPAESLRDARLELELDAVHRDLGSALDLVLAVEEWERVEFFGVLSGFRAGRAVAAGDGAWSYGAVFAMRIAF</sequence>
<accession>A0ABW2YKH3</accession>
<dbReference type="Proteomes" id="UP001597090">
    <property type="component" value="Unassembled WGS sequence"/>
</dbReference>
<reference evidence="4" key="1">
    <citation type="journal article" date="2019" name="Int. J. Syst. Evol. Microbiol.">
        <title>The Global Catalogue of Microorganisms (GCM) 10K type strain sequencing project: providing services to taxonomists for standard genome sequencing and annotation.</title>
        <authorList>
            <consortium name="The Broad Institute Genomics Platform"/>
            <consortium name="The Broad Institute Genome Sequencing Center for Infectious Disease"/>
            <person name="Wu L."/>
            <person name="Ma J."/>
        </authorList>
    </citation>
    <scope>NUCLEOTIDE SEQUENCE [LARGE SCALE GENOMIC DNA]</scope>
    <source>
        <strain evidence="4">CCUG 55491</strain>
    </source>
</reference>
<comment type="caution">
    <text evidence="3">The sequence shown here is derived from an EMBL/GenBank/DDBJ whole genome shotgun (WGS) entry which is preliminary data.</text>
</comment>
<gene>
    <name evidence="3" type="ORF">ACFQZQ_06170</name>
</gene>
<keyword evidence="1" id="KW-0732">Signal</keyword>
<feature type="chain" id="PRO_5045103677" evidence="1">
    <location>
        <begin position="36"/>
        <end position="509"/>
    </location>
</feature>
<keyword evidence="4" id="KW-1185">Reference proteome</keyword>
<proteinExistence type="predicted"/>
<dbReference type="InterPro" id="IPR053728">
    <property type="entry name" value="Alginate_Permeability_Chnl"/>
</dbReference>
<evidence type="ECO:0000259" key="2">
    <source>
        <dbReference type="Pfam" id="PF13372"/>
    </source>
</evidence>